<dbReference type="AlphaFoldDB" id="K1QSM8"/>
<dbReference type="EMBL" id="JH818889">
    <property type="protein sequence ID" value="EKC39887.1"/>
    <property type="molecule type" value="Genomic_DNA"/>
</dbReference>
<dbReference type="InterPro" id="IPR012459">
    <property type="entry name" value="Rrp15"/>
</dbReference>
<evidence type="ECO:0000256" key="2">
    <source>
        <dbReference type="ARBA" id="ARBA00017475"/>
    </source>
</evidence>
<evidence type="ECO:0000256" key="3">
    <source>
        <dbReference type="SAM" id="MobiDB-lite"/>
    </source>
</evidence>
<protein>
    <recommendedName>
        <fullName evidence="2">RRP15-like protein</fullName>
    </recommendedName>
</protein>
<dbReference type="GO" id="GO:0000470">
    <property type="term" value="P:maturation of LSU-rRNA"/>
    <property type="evidence" value="ECO:0007669"/>
    <property type="project" value="TreeGrafter"/>
</dbReference>
<feature type="compositionally biased region" description="Basic and acidic residues" evidence="3">
    <location>
        <begin position="62"/>
        <end position="73"/>
    </location>
</feature>
<comment type="similarity">
    <text evidence="1">Belongs to the RRP15 family.</text>
</comment>
<dbReference type="HOGENOM" id="CLU_079732_0_0_1"/>
<accession>K1QSM8</accession>
<gene>
    <name evidence="4" type="ORF">CGI_10016619</name>
</gene>
<dbReference type="InParanoid" id="K1QSM8"/>
<evidence type="ECO:0000256" key="1">
    <source>
        <dbReference type="ARBA" id="ARBA00007462"/>
    </source>
</evidence>
<evidence type="ECO:0000313" key="4">
    <source>
        <dbReference type="EMBL" id="EKC39887.1"/>
    </source>
</evidence>
<feature type="compositionally biased region" description="Basic and acidic residues" evidence="3">
    <location>
        <begin position="82"/>
        <end position="99"/>
    </location>
</feature>
<feature type="compositionally biased region" description="Polar residues" evidence="3">
    <location>
        <begin position="15"/>
        <end position="24"/>
    </location>
</feature>
<dbReference type="FunCoup" id="K1QSM8">
    <property type="interactions" value="458"/>
</dbReference>
<sequence length="201" mass="23081">MTEVHVLHQSDGSEDSASATSGSEQDSKAGLADAMAKILKKQIPAHQQIILAKGTTDKELAKKRQNIDEDSRETQVSQQKKRLWEEMGRTKPNPLEKERERKLQRIAQRGVVQLFNAVRKQQKVLDEKIKEVGSSELKREKVEKSMTKDKFLDILKSADSKPEKIEIKKEEKWSALREDFMMGAKMKDWDKESDEDEAEDT</sequence>
<dbReference type="GO" id="GO:0030687">
    <property type="term" value="C:preribosome, large subunit precursor"/>
    <property type="evidence" value="ECO:0007669"/>
    <property type="project" value="TreeGrafter"/>
</dbReference>
<organism evidence="4">
    <name type="scientific">Magallana gigas</name>
    <name type="common">Pacific oyster</name>
    <name type="synonym">Crassostrea gigas</name>
    <dbReference type="NCBI Taxonomy" id="29159"/>
    <lineage>
        <taxon>Eukaryota</taxon>
        <taxon>Metazoa</taxon>
        <taxon>Spiralia</taxon>
        <taxon>Lophotrochozoa</taxon>
        <taxon>Mollusca</taxon>
        <taxon>Bivalvia</taxon>
        <taxon>Autobranchia</taxon>
        <taxon>Pteriomorphia</taxon>
        <taxon>Ostreida</taxon>
        <taxon>Ostreoidea</taxon>
        <taxon>Ostreidae</taxon>
        <taxon>Magallana</taxon>
    </lineage>
</organism>
<dbReference type="GO" id="GO:0000460">
    <property type="term" value="P:maturation of 5.8S rRNA"/>
    <property type="evidence" value="ECO:0007669"/>
    <property type="project" value="TreeGrafter"/>
</dbReference>
<dbReference type="PANTHER" id="PTHR13245">
    <property type="entry name" value="RRP15-LIKE PROTEIN"/>
    <property type="match status" value="1"/>
</dbReference>
<feature type="region of interest" description="Disordered" evidence="3">
    <location>
        <begin position="1"/>
        <end position="30"/>
    </location>
</feature>
<proteinExistence type="inferred from homology"/>
<feature type="region of interest" description="Disordered" evidence="3">
    <location>
        <begin position="62"/>
        <end position="99"/>
    </location>
</feature>
<dbReference type="Pfam" id="PF07890">
    <property type="entry name" value="Rrp15p"/>
    <property type="match status" value="1"/>
</dbReference>
<dbReference type="PANTHER" id="PTHR13245:SF14">
    <property type="entry name" value="RRP15-LIKE PROTEIN"/>
    <property type="match status" value="1"/>
</dbReference>
<reference evidence="4" key="1">
    <citation type="journal article" date="2012" name="Nature">
        <title>The oyster genome reveals stress adaptation and complexity of shell formation.</title>
        <authorList>
            <person name="Zhang G."/>
            <person name="Fang X."/>
            <person name="Guo X."/>
            <person name="Li L."/>
            <person name="Luo R."/>
            <person name="Xu F."/>
            <person name="Yang P."/>
            <person name="Zhang L."/>
            <person name="Wang X."/>
            <person name="Qi H."/>
            <person name="Xiong Z."/>
            <person name="Que H."/>
            <person name="Xie Y."/>
            <person name="Holland P.W."/>
            <person name="Paps J."/>
            <person name="Zhu Y."/>
            <person name="Wu F."/>
            <person name="Chen Y."/>
            <person name="Wang J."/>
            <person name="Peng C."/>
            <person name="Meng J."/>
            <person name="Yang L."/>
            <person name="Liu J."/>
            <person name="Wen B."/>
            <person name="Zhang N."/>
            <person name="Huang Z."/>
            <person name="Zhu Q."/>
            <person name="Feng Y."/>
            <person name="Mount A."/>
            <person name="Hedgecock D."/>
            <person name="Xu Z."/>
            <person name="Liu Y."/>
            <person name="Domazet-Loso T."/>
            <person name="Du Y."/>
            <person name="Sun X."/>
            <person name="Zhang S."/>
            <person name="Liu B."/>
            <person name="Cheng P."/>
            <person name="Jiang X."/>
            <person name="Li J."/>
            <person name="Fan D."/>
            <person name="Wang W."/>
            <person name="Fu W."/>
            <person name="Wang T."/>
            <person name="Wang B."/>
            <person name="Zhang J."/>
            <person name="Peng Z."/>
            <person name="Li Y."/>
            <person name="Li N."/>
            <person name="Wang J."/>
            <person name="Chen M."/>
            <person name="He Y."/>
            <person name="Tan F."/>
            <person name="Song X."/>
            <person name="Zheng Q."/>
            <person name="Huang R."/>
            <person name="Yang H."/>
            <person name="Du X."/>
            <person name="Chen L."/>
            <person name="Yang M."/>
            <person name="Gaffney P.M."/>
            <person name="Wang S."/>
            <person name="Luo L."/>
            <person name="She Z."/>
            <person name="Ming Y."/>
            <person name="Huang W."/>
            <person name="Zhang S."/>
            <person name="Huang B."/>
            <person name="Zhang Y."/>
            <person name="Qu T."/>
            <person name="Ni P."/>
            <person name="Miao G."/>
            <person name="Wang J."/>
            <person name="Wang Q."/>
            <person name="Steinberg C.E."/>
            <person name="Wang H."/>
            <person name="Li N."/>
            <person name="Qian L."/>
            <person name="Zhang G."/>
            <person name="Li Y."/>
            <person name="Yang H."/>
            <person name="Liu X."/>
            <person name="Wang J."/>
            <person name="Yin Y."/>
            <person name="Wang J."/>
        </authorList>
    </citation>
    <scope>NUCLEOTIDE SEQUENCE [LARGE SCALE GENOMIC DNA]</scope>
    <source>
        <strain evidence="4">05x7-T-G4-1.051#20</strain>
    </source>
</reference>
<name>K1QSM8_MAGGI</name>